<dbReference type="CDD" id="cd03220">
    <property type="entry name" value="ABC_KpsT_Wzt"/>
    <property type="match status" value="1"/>
</dbReference>
<dbReference type="PANTHER" id="PTHR46743:SF2">
    <property type="entry name" value="TEICHOIC ACIDS EXPORT ATP-BINDING PROTEIN TAGH"/>
    <property type="match status" value="1"/>
</dbReference>
<reference evidence="6" key="1">
    <citation type="journal article" date="2022" name="Arch. Microbiol.">
        <title>Pseudodesulfovibrio sediminis sp. nov., a mesophilic and neutrophilic sulfate-reducing bacterium isolated from sediment of a brackish lake.</title>
        <authorList>
            <person name="Takahashi A."/>
            <person name="Kojima H."/>
            <person name="Watanabe M."/>
            <person name="Fukui M."/>
        </authorList>
    </citation>
    <scope>NUCLEOTIDE SEQUENCE</scope>
    <source>
        <strain evidence="6">SF6</strain>
    </source>
</reference>
<dbReference type="InterPro" id="IPR027417">
    <property type="entry name" value="P-loop_NTPase"/>
</dbReference>
<keyword evidence="7" id="KW-1185">Reference proteome</keyword>
<dbReference type="PROSITE" id="PS00211">
    <property type="entry name" value="ABC_TRANSPORTER_1"/>
    <property type="match status" value="1"/>
</dbReference>
<sequence length="237" mass="25659">MSSAILTLDSVDYRFRVRKKGFKFVNFQALEDICLSLHEGETLGVIGDNGAGKSTLLKIIAGILMPTRGKVVHHRELSTSLLSLQIGFSPQLSGVDNAIMGGMLAGYSRREAQSHLEEIIEFSELGERIYDPLKSYSSGMQARLGFAVAMTVGPDILLVDEVLGVGDAAFQAKSMARMQERMISGQTVVFVSHSVPVVRQLCTRAVWLDQGRVHLSGDVEKVLEAYVAKGGGNATNS</sequence>
<dbReference type="PROSITE" id="PS50893">
    <property type="entry name" value="ABC_TRANSPORTER_2"/>
    <property type="match status" value="1"/>
</dbReference>
<evidence type="ECO:0000256" key="1">
    <source>
        <dbReference type="ARBA" id="ARBA00005417"/>
    </source>
</evidence>
<keyword evidence="3" id="KW-0547">Nucleotide-binding</keyword>
<dbReference type="Proteomes" id="UP001053296">
    <property type="component" value="Chromosome"/>
</dbReference>
<evidence type="ECO:0000256" key="2">
    <source>
        <dbReference type="ARBA" id="ARBA00022448"/>
    </source>
</evidence>
<accession>A0ABN6ERK8</accession>
<evidence type="ECO:0000313" key="6">
    <source>
        <dbReference type="EMBL" id="BCS87978.1"/>
    </source>
</evidence>
<dbReference type="InterPro" id="IPR050683">
    <property type="entry name" value="Bact_Polysacc_Export_ATP-bd"/>
</dbReference>
<dbReference type="InterPro" id="IPR017871">
    <property type="entry name" value="ABC_transporter-like_CS"/>
</dbReference>
<dbReference type="Gene3D" id="3.40.50.300">
    <property type="entry name" value="P-loop containing nucleotide triphosphate hydrolases"/>
    <property type="match status" value="1"/>
</dbReference>
<dbReference type="InterPro" id="IPR003593">
    <property type="entry name" value="AAA+_ATPase"/>
</dbReference>
<keyword evidence="4" id="KW-0067">ATP-binding</keyword>
<dbReference type="InterPro" id="IPR015860">
    <property type="entry name" value="ABC_transpr_TagH-like"/>
</dbReference>
<evidence type="ECO:0000256" key="4">
    <source>
        <dbReference type="ARBA" id="ARBA00022840"/>
    </source>
</evidence>
<dbReference type="PANTHER" id="PTHR46743">
    <property type="entry name" value="TEICHOIC ACIDS EXPORT ATP-BINDING PROTEIN TAGH"/>
    <property type="match status" value="1"/>
</dbReference>
<comment type="similarity">
    <text evidence="1">Belongs to the ABC transporter superfamily.</text>
</comment>
<organism evidence="6 7">
    <name type="scientific">Pseudodesulfovibrio sediminis</name>
    <dbReference type="NCBI Taxonomy" id="2810563"/>
    <lineage>
        <taxon>Bacteria</taxon>
        <taxon>Pseudomonadati</taxon>
        <taxon>Thermodesulfobacteriota</taxon>
        <taxon>Desulfovibrionia</taxon>
        <taxon>Desulfovibrionales</taxon>
        <taxon>Desulfovibrionaceae</taxon>
    </lineage>
</organism>
<dbReference type="EMBL" id="AP024485">
    <property type="protein sequence ID" value="BCS87978.1"/>
    <property type="molecule type" value="Genomic_DNA"/>
</dbReference>
<proteinExistence type="inferred from homology"/>
<dbReference type="RefSeq" id="WP_229595121.1">
    <property type="nucleotide sequence ID" value="NZ_AP024485.1"/>
</dbReference>
<evidence type="ECO:0000313" key="7">
    <source>
        <dbReference type="Proteomes" id="UP001053296"/>
    </source>
</evidence>
<dbReference type="InterPro" id="IPR003439">
    <property type="entry name" value="ABC_transporter-like_ATP-bd"/>
</dbReference>
<gene>
    <name evidence="6" type="ORF">PSDVSF_12200</name>
</gene>
<dbReference type="SMART" id="SM00382">
    <property type="entry name" value="AAA"/>
    <property type="match status" value="1"/>
</dbReference>
<dbReference type="Pfam" id="PF00005">
    <property type="entry name" value="ABC_tran"/>
    <property type="match status" value="1"/>
</dbReference>
<keyword evidence="2" id="KW-0813">Transport</keyword>
<evidence type="ECO:0000256" key="3">
    <source>
        <dbReference type="ARBA" id="ARBA00022741"/>
    </source>
</evidence>
<protein>
    <recommendedName>
        <fullName evidence="5">ABC transporter domain-containing protein</fullName>
    </recommendedName>
</protein>
<dbReference type="SUPFAM" id="SSF52540">
    <property type="entry name" value="P-loop containing nucleoside triphosphate hydrolases"/>
    <property type="match status" value="1"/>
</dbReference>
<name>A0ABN6ERK8_9BACT</name>
<feature type="domain" description="ABC transporter" evidence="5">
    <location>
        <begin position="6"/>
        <end position="235"/>
    </location>
</feature>
<evidence type="ECO:0000259" key="5">
    <source>
        <dbReference type="PROSITE" id="PS50893"/>
    </source>
</evidence>